<keyword evidence="6" id="KW-0804">Transcription</keyword>
<dbReference type="RefSeq" id="WP_256600623.1">
    <property type="nucleotide sequence ID" value="NZ_JANIBJ010000003.1"/>
</dbReference>
<keyword evidence="3" id="KW-0862">Zinc</keyword>
<dbReference type="Gene3D" id="3.30.1490.190">
    <property type="match status" value="1"/>
</dbReference>
<dbReference type="Gene3D" id="1.10.10.10">
    <property type="entry name" value="Winged helix-like DNA-binding domain superfamily/Winged helix DNA-binding domain"/>
    <property type="match status" value="1"/>
</dbReference>
<protein>
    <submittedName>
        <fullName evidence="7">Transcriptional repressor</fullName>
    </submittedName>
</protein>
<dbReference type="Pfam" id="PF01475">
    <property type="entry name" value="FUR"/>
    <property type="match status" value="1"/>
</dbReference>
<dbReference type="PANTHER" id="PTHR33202">
    <property type="entry name" value="ZINC UPTAKE REGULATION PROTEIN"/>
    <property type="match status" value="1"/>
</dbReference>
<reference evidence="7 8" key="1">
    <citation type="submission" date="2022-07" db="EMBL/GenBank/DDBJ databases">
        <title>Methylomonas rivi sp. nov., Methylomonas rosea sp. nov., Methylomonas aureus sp. nov. and Methylomonas subterranea sp. nov., four novel methanotrophs isolated from a freshwater creek and the deep terrestrial subsurface.</title>
        <authorList>
            <person name="Abin C."/>
            <person name="Sankaranarayanan K."/>
            <person name="Garner C."/>
            <person name="Sindelar R."/>
            <person name="Kotary K."/>
            <person name="Garner R."/>
            <person name="Barclay S."/>
            <person name="Lawson P."/>
            <person name="Krumholz L."/>
        </authorList>
    </citation>
    <scope>NUCLEOTIDE SEQUENCE [LARGE SCALE GENOMIC DNA]</scope>
    <source>
        <strain evidence="7 8">SURF-2</strain>
    </source>
</reference>
<evidence type="ECO:0000256" key="3">
    <source>
        <dbReference type="ARBA" id="ARBA00022833"/>
    </source>
</evidence>
<evidence type="ECO:0000256" key="2">
    <source>
        <dbReference type="ARBA" id="ARBA00022491"/>
    </source>
</evidence>
<evidence type="ECO:0000313" key="7">
    <source>
        <dbReference type="EMBL" id="MCQ8102978.1"/>
    </source>
</evidence>
<evidence type="ECO:0000256" key="4">
    <source>
        <dbReference type="ARBA" id="ARBA00023015"/>
    </source>
</evidence>
<keyword evidence="4" id="KW-0805">Transcription regulation</keyword>
<keyword evidence="5" id="KW-0238">DNA-binding</keyword>
<gene>
    <name evidence="7" type="ORF">NP590_02570</name>
</gene>
<accession>A0ABT1TCI3</accession>
<dbReference type="PANTHER" id="PTHR33202:SF6">
    <property type="entry name" value="ZINC UPTAKE REGULATION PROTEIN"/>
    <property type="match status" value="1"/>
</dbReference>
<evidence type="ECO:0000256" key="6">
    <source>
        <dbReference type="ARBA" id="ARBA00023163"/>
    </source>
</evidence>
<keyword evidence="8" id="KW-1185">Reference proteome</keyword>
<evidence type="ECO:0000256" key="1">
    <source>
        <dbReference type="ARBA" id="ARBA00007957"/>
    </source>
</evidence>
<name>A0ABT1TCI3_9GAMM</name>
<evidence type="ECO:0000313" key="8">
    <source>
        <dbReference type="Proteomes" id="UP001524499"/>
    </source>
</evidence>
<dbReference type="SUPFAM" id="SSF46785">
    <property type="entry name" value="Winged helix' DNA-binding domain"/>
    <property type="match status" value="1"/>
</dbReference>
<dbReference type="Proteomes" id="UP001524499">
    <property type="component" value="Unassembled WGS sequence"/>
</dbReference>
<dbReference type="InterPro" id="IPR002481">
    <property type="entry name" value="FUR"/>
</dbReference>
<comment type="caution">
    <text evidence="7">The sequence shown here is derived from an EMBL/GenBank/DDBJ whole genome shotgun (WGS) entry which is preliminary data.</text>
</comment>
<dbReference type="EMBL" id="JANIBJ010000003">
    <property type="protein sequence ID" value="MCQ8102978.1"/>
    <property type="molecule type" value="Genomic_DNA"/>
</dbReference>
<organism evidence="7 8">
    <name type="scientific">Methylomonas subterranea</name>
    <dbReference type="NCBI Taxonomy" id="2952225"/>
    <lineage>
        <taxon>Bacteria</taxon>
        <taxon>Pseudomonadati</taxon>
        <taxon>Pseudomonadota</taxon>
        <taxon>Gammaproteobacteria</taxon>
        <taxon>Methylococcales</taxon>
        <taxon>Methylococcaceae</taxon>
        <taxon>Methylomonas</taxon>
    </lineage>
</organism>
<keyword evidence="2" id="KW-0678">Repressor</keyword>
<comment type="similarity">
    <text evidence="1">Belongs to the Fur family.</text>
</comment>
<dbReference type="InterPro" id="IPR036390">
    <property type="entry name" value="WH_DNA-bd_sf"/>
</dbReference>
<evidence type="ECO:0000256" key="5">
    <source>
        <dbReference type="ARBA" id="ARBA00023125"/>
    </source>
</evidence>
<dbReference type="InterPro" id="IPR043135">
    <property type="entry name" value="Fur_C"/>
</dbReference>
<dbReference type="InterPro" id="IPR036388">
    <property type="entry name" value="WH-like_DNA-bd_sf"/>
</dbReference>
<proteinExistence type="inferred from homology"/>
<sequence>MTTRLTTPDQTTEHDHNQCIRNAIATAEHLCIDRGVQLTPIRHKILELIWNSHKAIKAYDLLDLIRPINDAAKPATVYRALDFLLEQGLIHRVESLNAFVGCRSSGTQHDQLLLICTACHNVEERSAPQVFLALAEETKTAKFSARRKTIEIHGLCNSCRSE</sequence>